<keyword evidence="4" id="KW-1185">Reference proteome</keyword>
<name>A0ABX8VFC9_9MYCO</name>
<evidence type="ECO:0000313" key="4">
    <source>
        <dbReference type="Proteomes" id="UP000825367"/>
    </source>
</evidence>
<accession>A0ABX8VFC9</accession>
<sequence length="394" mass="40712">MRVSGYFAGGVLALGIGAGLFLGHGVASAAPDGAGSPEKSVTKPAAKSAREAVRHESVRNQSHRTATQPTAHLSPAISVSLPPMPVTRGASFTVSTDFMKPFATNFVAAGGDPADSARFFFGDLAVKSLDALAEDNIPTQQTSLLLGNLAASGYFGGIWLRDNLSTSPTNTPAIAIPTLVPSPIDLSPSAIGIRLFDAVSGGLTAVAAKAPDWVVSTVAHVSVPVLLALYGYNRGYLQVVLEHPPAGVPSMQDTLTCDSFLACNSTAFPLELATRYDDALSTLRDPTSPGWAEMSMWTTVLEGATGAGRFVWEGLARAGFSPTSYTALVQLSSAYLMVSKAAVLASMTAYADGDTAVGRSALRLQAGLWMWSGAYFAGLASGAARGTIPKIVVA</sequence>
<keyword evidence="2" id="KW-0732">Signal</keyword>
<evidence type="ECO:0000256" key="2">
    <source>
        <dbReference type="SAM" id="SignalP"/>
    </source>
</evidence>
<feature type="chain" id="PRO_5045581071" evidence="2">
    <location>
        <begin position="30"/>
        <end position="394"/>
    </location>
</feature>
<organism evidence="3 4">
    <name type="scientific">Mycolicibacterium pallens</name>
    <dbReference type="NCBI Taxonomy" id="370524"/>
    <lineage>
        <taxon>Bacteria</taxon>
        <taxon>Bacillati</taxon>
        <taxon>Actinomycetota</taxon>
        <taxon>Actinomycetes</taxon>
        <taxon>Mycobacteriales</taxon>
        <taxon>Mycobacteriaceae</taxon>
        <taxon>Mycolicibacterium</taxon>
    </lineage>
</organism>
<feature type="compositionally biased region" description="Basic and acidic residues" evidence="1">
    <location>
        <begin position="48"/>
        <end position="58"/>
    </location>
</feature>
<evidence type="ECO:0000313" key="3">
    <source>
        <dbReference type="EMBL" id="QYL14813.1"/>
    </source>
</evidence>
<feature type="signal peptide" evidence="2">
    <location>
        <begin position="1"/>
        <end position="29"/>
    </location>
</feature>
<evidence type="ECO:0000256" key="1">
    <source>
        <dbReference type="SAM" id="MobiDB-lite"/>
    </source>
</evidence>
<gene>
    <name evidence="3" type="ORF">K0O64_16650</name>
</gene>
<feature type="region of interest" description="Disordered" evidence="1">
    <location>
        <begin position="30"/>
        <end position="78"/>
    </location>
</feature>
<feature type="compositionally biased region" description="Polar residues" evidence="1">
    <location>
        <begin position="59"/>
        <end position="71"/>
    </location>
</feature>
<proteinExistence type="predicted"/>
<dbReference type="Proteomes" id="UP000825367">
    <property type="component" value="Chromosome"/>
</dbReference>
<dbReference type="RefSeq" id="WP_156909742.1">
    <property type="nucleotide sequence ID" value="NZ_BAAAVX010000017.1"/>
</dbReference>
<protein>
    <submittedName>
        <fullName evidence="3">Uncharacterized protein</fullName>
    </submittedName>
</protein>
<reference evidence="3 4" key="1">
    <citation type="submission" date="2021-07" db="EMBL/GenBank/DDBJ databases">
        <title>Whole genome sequencing of non-tuberculosis mycobacteria type-strains.</title>
        <authorList>
            <person name="Igarashi Y."/>
            <person name="Osugi A."/>
            <person name="Mitarai S."/>
        </authorList>
    </citation>
    <scope>NUCLEOTIDE SEQUENCE [LARGE SCALE GENOMIC DNA]</scope>
    <source>
        <strain evidence="3 4">JCM 16370</strain>
    </source>
</reference>
<dbReference type="EMBL" id="CP080333">
    <property type="protein sequence ID" value="QYL14813.1"/>
    <property type="molecule type" value="Genomic_DNA"/>
</dbReference>